<evidence type="ECO:0000313" key="18">
    <source>
        <dbReference type="EMBL" id="OAF71474.1"/>
    </source>
</evidence>
<evidence type="ECO:0000256" key="6">
    <source>
        <dbReference type="ARBA" id="ARBA00022664"/>
    </source>
</evidence>
<evidence type="ECO:0000313" key="19">
    <source>
        <dbReference type="Proteomes" id="UP000078046"/>
    </source>
</evidence>
<evidence type="ECO:0000256" key="5">
    <source>
        <dbReference type="ARBA" id="ARBA00012388"/>
    </source>
</evidence>
<keyword evidence="14" id="KW-0472">Membrane</keyword>
<dbReference type="InterPro" id="IPR007012">
    <property type="entry name" value="PolA_pol_cen_dom"/>
</dbReference>
<dbReference type="EC" id="2.7.7.19" evidence="5"/>
<comment type="subcellular location">
    <subcellularLocation>
        <location evidence="3">Nucleus</location>
    </subcellularLocation>
</comment>
<keyword evidence="10" id="KW-0067">ATP-binding</keyword>
<feature type="domain" description="Poly(A) polymerase central" evidence="16">
    <location>
        <begin position="200"/>
        <end position="335"/>
    </location>
</feature>
<dbReference type="OrthoDB" id="412748at2759"/>
<keyword evidence="11" id="KW-0460">Magnesium</keyword>
<feature type="domain" description="Poly(A) polymerase nucleotidyltransferase" evidence="17">
    <location>
        <begin position="8"/>
        <end position="185"/>
    </location>
</feature>
<dbReference type="Gene3D" id="3.30.70.590">
    <property type="entry name" value="Poly(A) polymerase predicted RNA binding domain"/>
    <property type="match status" value="1"/>
</dbReference>
<keyword evidence="19" id="KW-1185">Reference proteome</keyword>
<evidence type="ECO:0000259" key="15">
    <source>
        <dbReference type="Pfam" id="PF04926"/>
    </source>
</evidence>
<dbReference type="GO" id="GO:0006397">
    <property type="term" value="P:mRNA processing"/>
    <property type="evidence" value="ECO:0007669"/>
    <property type="project" value="UniProtKB-KW"/>
</dbReference>
<evidence type="ECO:0000256" key="13">
    <source>
        <dbReference type="ARBA" id="ARBA00048830"/>
    </source>
</evidence>
<comment type="cofactor">
    <cofactor evidence="2">
        <name>Mg(2+)</name>
        <dbReference type="ChEBI" id="CHEBI:18420"/>
    </cofactor>
</comment>
<evidence type="ECO:0000256" key="8">
    <source>
        <dbReference type="ARBA" id="ARBA00022723"/>
    </source>
</evidence>
<evidence type="ECO:0000259" key="17">
    <source>
        <dbReference type="Pfam" id="PF20750"/>
    </source>
</evidence>
<evidence type="ECO:0000256" key="14">
    <source>
        <dbReference type="SAM" id="Phobius"/>
    </source>
</evidence>
<dbReference type="GO" id="GO:0005634">
    <property type="term" value="C:nucleus"/>
    <property type="evidence" value="ECO:0007669"/>
    <property type="project" value="UniProtKB-SubCell"/>
</dbReference>
<dbReference type="PANTHER" id="PTHR10682:SF10">
    <property type="entry name" value="POLYNUCLEOTIDE ADENYLYLTRANSFERASE"/>
    <property type="match status" value="1"/>
</dbReference>
<accession>A0A177BD80</accession>
<dbReference type="SUPFAM" id="SSF55003">
    <property type="entry name" value="PAP/Archaeal CCA-adding enzyme, C-terminal domain"/>
    <property type="match status" value="1"/>
</dbReference>
<dbReference type="GO" id="GO:1990817">
    <property type="term" value="F:poly(A) RNA polymerase activity"/>
    <property type="evidence" value="ECO:0007669"/>
    <property type="project" value="UniProtKB-EC"/>
</dbReference>
<sequence length="476" mass="55506">MNLVEKLTEPINKLESSENEVDHSHNLLEFVKNSNHFVQASDSIFKSVPKIIDDLYIEWIECYREYRYIPKYQDLLCSTHLIGSYGLDVLSRDSDIDILCVASKEIKRNDFFTKFAQYIEDNLDCNLNSAAVCYVPVINMAYKKIKIDIVFSQVTASIPKNEQSLDAIKTISNSAKCERTINAYRNLVYIKMIAPNFNKYRNCVKVVKMWAKNKLIYSNCVGYLGGIAWYILVLKVMLLYPNATCCVIFEKVLYYISHRDWNKPVSLVKFHNENSFKNRKRGANYMTIFTPILPHQNTAYNVTESSKVKIIREAKKALSLVVKILHGYANVDWEMVLRPQNFFENYQFYIMIRVISMNLKYCYKWQTFVYSRLRNLIELLDGTKYIKEAHTYPKRLMNINHPFQSDRFYFVGIEIDKDLYGSMALLDLNIQKKLFLSGLSGETSIDPTKVSVKFDLIPKERIDSVVACLVDEVKHI</sequence>
<comment type="cofactor">
    <cofactor evidence="1">
        <name>Mn(2+)</name>
        <dbReference type="ChEBI" id="CHEBI:29035"/>
    </cofactor>
</comment>
<dbReference type="GO" id="GO:0031123">
    <property type="term" value="P:RNA 3'-end processing"/>
    <property type="evidence" value="ECO:0007669"/>
    <property type="project" value="InterPro"/>
</dbReference>
<dbReference type="SUPFAM" id="SSF81301">
    <property type="entry name" value="Nucleotidyltransferase"/>
    <property type="match status" value="1"/>
</dbReference>
<dbReference type="Pfam" id="PF04926">
    <property type="entry name" value="PAP_RNA-bind"/>
    <property type="match status" value="1"/>
</dbReference>
<keyword evidence="6" id="KW-0507">mRNA processing</keyword>
<dbReference type="Pfam" id="PF04928">
    <property type="entry name" value="PAP_central"/>
    <property type="match status" value="1"/>
</dbReference>
<feature type="transmembrane region" description="Helical" evidence="14">
    <location>
        <begin position="215"/>
        <end position="232"/>
    </location>
</feature>
<dbReference type="EMBL" id="LWCA01000048">
    <property type="protein sequence ID" value="OAF71474.1"/>
    <property type="molecule type" value="Genomic_DNA"/>
</dbReference>
<keyword evidence="8" id="KW-0479">Metal-binding</keyword>
<dbReference type="InterPro" id="IPR007010">
    <property type="entry name" value="PolA_pol_RNA-bd_dom"/>
</dbReference>
<dbReference type="Proteomes" id="UP000078046">
    <property type="component" value="Unassembled WGS sequence"/>
</dbReference>
<dbReference type="Gene3D" id="3.30.460.10">
    <property type="entry name" value="Beta Polymerase, domain 2"/>
    <property type="match status" value="1"/>
</dbReference>
<comment type="similarity">
    <text evidence="4">Belongs to the poly(A) polymerase family.</text>
</comment>
<dbReference type="InterPro" id="IPR048840">
    <property type="entry name" value="PolA_pol_NTPase"/>
</dbReference>
<dbReference type="InterPro" id="IPR043519">
    <property type="entry name" value="NT_sf"/>
</dbReference>
<dbReference type="GO" id="GO:0005524">
    <property type="term" value="F:ATP binding"/>
    <property type="evidence" value="ECO:0007669"/>
    <property type="project" value="UniProtKB-KW"/>
</dbReference>
<reference evidence="18 19" key="1">
    <citation type="submission" date="2016-04" db="EMBL/GenBank/DDBJ databases">
        <title>The genome of Intoshia linei affirms orthonectids as highly simplified spiralians.</title>
        <authorList>
            <person name="Mikhailov K.V."/>
            <person name="Slusarev G.S."/>
            <person name="Nikitin M.A."/>
            <person name="Logacheva M.D."/>
            <person name="Penin A."/>
            <person name="Aleoshin V."/>
            <person name="Panchin Y.V."/>
        </authorList>
    </citation>
    <scope>NUCLEOTIDE SEQUENCE [LARGE SCALE GENOMIC DNA]</scope>
    <source>
        <strain evidence="18">Intl2013</strain>
        <tissue evidence="18">Whole animal</tissue>
    </source>
</reference>
<name>A0A177BD80_9BILA</name>
<dbReference type="AlphaFoldDB" id="A0A177BD80"/>
<dbReference type="PANTHER" id="PTHR10682">
    <property type="entry name" value="POLY A POLYMERASE"/>
    <property type="match status" value="1"/>
</dbReference>
<keyword evidence="14" id="KW-0812">Transmembrane</keyword>
<keyword evidence="14" id="KW-1133">Transmembrane helix</keyword>
<proteinExistence type="inferred from homology"/>
<protein>
    <recommendedName>
        <fullName evidence="5">polynucleotide adenylyltransferase</fullName>
        <ecNumber evidence="5">2.7.7.19</ecNumber>
    </recommendedName>
</protein>
<keyword evidence="12" id="KW-0539">Nucleus</keyword>
<dbReference type="Pfam" id="PF20750">
    <property type="entry name" value="PAP_NTPase"/>
    <property type="match status" value="1"/>
</dbReference>
<evidence type="ECO:0000256" key="4">
    <source>
        <dbReference type="ARBA" id="ARBA00010912"/>
    </source>
</evidence>
<evidence type="ECO:0000256" key="9">
    <source>
        <dbReference type="ARBA" id="ARBA00022741"/>
    </source>
</evidence>
<dbReference type="GO" id="GO:0046872">
    <property type="term" value="F:metal ion binding"/>
    <property type="evidence" value="ECO:0007669"/>
    <property type="project" value="UniProtKB-KW"/>
</dbReference>
<evidence type="ECO:0000256" key="10">
    <source>
        <dbReference type="ARBA" id="ARBA00022840"/>
    </source>
</evidence>
<evidence type="ECO:0000256" key="1">
    <source>
        <dbReference type="ARBA" id="ARBA00001936"/>
    </source>
</evidence>
<evidence type="ECO:0000256" key="2">
    <source>
        <dbReference type="ARBA" id="ARBA00001946"/>
    </source>
</evidence>
<dbReference type="GO" id="GO:0003723">
    <property type="term" value="F:RNA binding"/>
    <property type="evidence" value="ECO:0007669"/>
    <property type="project" value="InterPro"/>
</dbReference>
<dbReference type="InterPro" id="IPR011068">
    <property type="entry name" value="NuclTrfase_I-like_C"/>
</dbReference>
<evidence type="ECO:0000256" key="11">
    <source>
        <dbReference type="ARBA" id="ARBA00022842"/>
    </source>
</evidence>
<evidence type="ECO:0000256" key="12">
    <source>
        <dbReference type="ARBA" id="ARBA00023242"/>
    </source>
</evidence>
<comment type="caution">
    <text evidence="18">The sequence shown here is derived from an EMBL/GenBank/DDBJ whole genome shotgun (WGS) entry which is preliminary data.</text>
</comment>
<keyword evidence="7" id="KW-0808">Transferase</keyword>
<dbReference type="Gene3D" id="1.10.1410.10">
    <property type="match status" value="1"/>
</dbReference>
<evidence type="ECO:0000256" key="7">
    <source>
        <dbReference type="ARBA" id="ARBA00022679"/>
    </source>
</evidence>
<gene>
    <name evidence="18" type="ORF">A3Q56_00739</name>
</gene>
<feature type="domain" description="Poly(A) polymerase RNA-binding" evidence="15">
    <location>
        <begin position="341"/>
        <end position="398"/>
    </location>
</feature>
<evidence type="ECO:0000256" key="3">
    <source>
        <dbReference type="ARBA" id="ARBA00004123"/>
    </source>
</evidence>
<keyword evidence="9" id="KW-0547">Nucleotide-binding</keyword>
<organism evidence="18 19">
    <name type="scientific">Intoshia linei</name>
    <dbReference type="NCBI Taxonomy" id="1819745"/>
    <lineage>
        <taxon>Eukaryota</taxon>
        <taxon>Metazoa</taxon>
        <taxon>Spiralia</taxon>
        <taxon>Lophotrochozoa</taxon>
        <taxon>Mesozoa</taxon>
        <taxon>Orthonectida</taxon>
        <taxon>Rhopaluridae</taxon>
        <taxon>Intoshia</taxon>
    </lineage>
</organism>
<dbReference type="SUPFAM" id="SSF81631">
    <property type="entry name" value="PAP/OAS1 substrate-binding domain"/>
    <property type="match status" value="1"/>
</dbReference>
<comment type="catalytic activity">
    <reaction evidence="13">
        <text>RNA(n) + ATP = RNA(n)-3'-adenine ribonucleotide + diphosphate</text>
        <dbReference type="Rhea" id="RHEA:11332"/>
        <dbReference type="Rhea" id="RHEA-COMP:14527"/>
        <dbReference type="Rhea" id="RHEA-COMP:17347"/>
        <dbReference type="ChEBI" id="CHEBI:30616"/>
        <dbReference type="ChEBI" id="CHEBI:33019"/>
        <dbReference type="ChEBI" id="CHEBI:140395"/>
        <dbReference type="ChEBI" id="CHEBI:173115"/>
        <dbReference type="EC" id="2.7.7.19"/>
    </reaction>
</comment>
<evidence type="ECO:0000259" key="16">
    <source>
        <dbReference type="Pfam" id="PF04928"/>
    </source>
</evidence>